<dbReference type="HOGENOM" id="CLU_2744329_0_0_1"/>
<evidence type="ECO:0000313" key="1">
    <source>
        <dbReference type="EnsemblPlants" id="ONIVA03G05430.1"/>
    </source>
</evidence>
<keyword evidence="2" id="KW-1185">Reference proteome</keyword>
<dbReference type="EnsemblPlants" id="ONIVA03G05430.1">
    <property type="protein sequence ID" value="ONIVA03G05430.1"/>
    <property type="gene ID" value="ONIVA03G05430"/>
</dbReference>
<evidence type="ECO:0000313" key="2">
    <source>
        <dbReference type="Proteomes" id="UP000006591"/>
    </source>
</evidence>
<name>A0A0E0GHK0_ORYNI</name>
<accession>A0A0E0GHK0</accession>
<dbReference type="Gramene" id="ONIVA03G05430.1">
    <property type="protein sequence ID" value="ONIVA03G05430.1"/>
    <property type="gene ID" value="ONIVA03G05430"/>
</dbReference>
<reference evidence="1" key="2">
    <citation type="submission" date="2018-04" db="EMBL/GenBank/DDBJ databases">
        <title>OnivRS2 (Oryza nivara Reference Sequence Version 2).</title>
        <authorList>
            <person name="Zhang J."/>
            <person name="Kudrna D."/>
            <person name="Lee S."/>
            <person name="Talag J."/>
            <person name="Rajasekar S."/>
            <person name="Welchert J."/>
            <person name="Hsing Y.-I."/>
            <person name="Wing R.A."/>
        </authorList>
    </citation>
    <scope>NUCLEOTIDE SEQUENCE [LARGE SCALE GENOMIC DNA]</scope>
    <source>
        <strain evidence="1">SL10</strain>
    </source>
</reference>
<sequence>MKRSWHERNGGTPVDTPVVVVVGIPIRSAARDAPPPTSRALILTARALPLPAARPCAAPLPCGPRGRRPAG</sequence>
<dbReference type="AlphaFoldDB" id="A0A0E0GHK0"/>
<protein>
    <submittedName>
        <fullName evidence="1">Uncharacterized protein</fullName>
    </submittedName>
</protein>
<organism evidence="1">
    <name type="scientific">Oryza nivara</name>
    <name type="common">Indian wild rice</name>
    <name type="synonym">Oryza sativa f. spontanea</name>
    <dbReference type="NCBI Taxonomy" id="4536"/>
    <lineage>
        <taxon>Eukaryota</taxon>
        <taxon>Viridiplantae</taxon>
        <taxon>Streptophyta</taxon>
        <taxon>Embryophyta</taxon>
        <taxon>Tracheophyta</taxon>
        <taxon>Spermatophyta</taxon>
        <taxon>Magnoliopsida</taxon>
        <taxon>Liliopsida</taxon>
        <taxon>Poales</taxon>
        <taxon>Poaceae</taxon>
        <taxon>BOP clade</taxon>
        <taxon>Oryzoideae</taxon>
        <taxon>Oryzeae</taxon>
        <taxon>Oryzinae</taxon>
        <taxon>Oryza</taxon>
    </lineage>
</organism>
<dbReference type="Proteomes" id="UP000006591">
    <property type="component" value="Chromosome 3"/>
</dbReference>
<proteinExistence type="predicted"/>
<reference evidence="1" key="1">
    <citation type="submission" date="2015-04" db="UniProtKB">
        <authorList>
            <consortium name="EnsemblPlants"/>
        </authorList>
    </citation>
    <scope>IDENTIFICATION</scope>
    <source>
        <strain evidence="1">SL10</strain>
    </source>
</reference>